<dbReference type="KEGG" id="csl:COCSUDRAFT_43789"/>
<dbReference type="AlphaFoldDB" id="I0YR96"/>
<dbReference type="InterPro" id="IPR039750">
    <property type="entry name" value="DRC1/DRC2"/>
</dbReference>
<name>I0YR96_COCSC</name>
<evidence type="ECO:0000313" key="2">
    <source>
        <dbReference type="EMBL" id="EIE20915.1"/>
    </source>
</evidence>
<keyword evidence="1" id="KW-0175">Coiled coil</keyword>
<proteinExistence type="predicted"/>
<sequence length="315" mass="36367">MVGHQGACNDMLSLKDDVISKMRDVLAKKEVEHVRILKNHAEDVDNVLGRMASHAHSLRQHCDLEMERIDAALDEATTIERRSLLEQCKEAIDEIVGKLGDEEQIYIDTYLATSEDHEVKLEKLHSDANDEYNDLRRRLNMELQKMELQLEEMHATYQLGEDKLVNDEHMLREKTTENVLALKQQKRKIAQLRDSLSGLKQRYTDAESKSLQENQRLTAEYRRSAAACLNLQAKISRFQQSDTARLRAVQSMKERNLDQMFQQVKDMDQYINSEVFNTLQDCQTSCVLTEFNGDHQRNALPAKASSAQMCINLKE</sequence>
<dbReference type="GO" id="GO:0060285">
    <property type="term" value="P:cilium-dependent cell motility"/>
    <property type="evidence" value="ECO:0007669"/>
    <property type="project" value="TreeGrafter"/>
</dbReference>
<dbReference type="GO" id="GO:0005858">
    <property type="term" value="C:axonemal dynein complex"/>
    <property type="evidence" value="ECO:0007669"/>
    <property type="project" value="InterPro"/>
</dbReference>
<protein>
    <submittedName>
        <fullName evidence="2">Uncharacterized protein</fullName>
    </submittedName>
</protein>
<dbReference type="GO" id="GO:0003352">
    <property type="term" value="P:regulation of cilium movement"/>
    <property type="evidence" value="ECO:0007669"/>
    <property type="project" value="TreeGrafter"/>
</dbReference>
<dbReference type="eggNOG" id="ENOG502QQ2B">
    <property type="taxonomic scope" value="Eukaryota"/>
</dbReference>
<dbReference type="Proteomes" id="UP000007264">
    <property type="component" value="Unassembled WGS sequence"/>
</dbReference>
<feature type="coiled-coil region" evidence="1">
    <location>
        <begin position="118"/>
        <end position="209"/>
    </location>
</feature>
<evidence type="ECO:0000256" key="1">
    <source>
        <dbReference type="SAM" id="Coils"/>
    </source>
</evidence>
<comment type="caution">
    <text evidence="2">The sequence shown here is derived from an EMBL/GenBank/DDBJ whole genome shotgun (WGS) entry which is preliminary data.</text>
</comment>
<accession>I0YR96</accession>
<reference evidence="2 3" key="1">
    <citation type="journal article" date="2012" name="Genome Biol.">
        <title>The genome of the polar eukaryotic microalga coccomyxa subellipsoidea reveals traits of cold adaptation.</title>
        <authorList>
            <person name="Blanc G."/>
            <person name="Agarkova I."/>
            <person name="Grimwood J."/>
            <person name="Kuo A."/>
            <person name="Brueggeman A."/>
            <person name="Dunigan D."/>
            <person name="Gurnon J."/>
            <person name="Ladunga I."/>
            <person name="Lindquist E."/>
            <person name="Lucas S."/>
            <person name="Pangilinan J."/>
            <person name="Proschold T."/>
            <person name="Salamov A."/>
            <person name="Schmutz J."/>
            <person name="Weeks D."/>
            <person name="Yamada T."/>
            <person name="Claverie J.M."/>
            <person name="Grigoriev I."/>
            <person name="Van Etten J."/>
            <person name="Lomsadze A."/>
            <person name="Borodovsky M."/>
        </authorList>
    </citation>
    <scope>NUCLEOTIDE SEQUENCE [LARGE SCALE GENOMIC DNA]</scope>
    <source>
        <strain evidence="2 3">C-169</strain>
    </source>
</reference>
<dbReference type="PANTHER" id="PTHR21625">
    <property type="entry name" value="NYD-SP28 PROTEIN"/>
    <property type="match status" value="1"/>
</dbReference>
<dbReference type="STRING" id="574566.I0YR96"/>
<dbReference type="OrthoDB" id="10260459at2759"/>
<dbReference type="GeneID" id="17038894"/>
<evidence type="ECO:0000313" key="3">
    <source>
        <dbReference type="Proteomes" id="UP000007264"/>
    </source>
</evidence>
<gene>
    <name evidence="2" type="ORF">COCSUDRAFT_43789</name>
</gene>
<dbReference type="EMBL" id="AGSI01000014">
    <property type="protein sequence ID" value="EIE20915.1"/>
    <property type="molecule type" value="Genomic_DNA"/>
</dbReference>
<dbReference type="PANTHER" id="PTHR21625:SF1">
    <property type="entry name" value="DYNEIN REGULATORY COMPLEX PROTEIN 1"/>
    <property type="match status" value="1"/>
</dbReference>
<keyword evidence="3" id="KW-1185">Reference proteome</keyword>
<dbReference type="RefSeq" id="XP_005645459.1">
    <property type="nucleotide sequence ID" value="XM_005645402.1"/>
</dbReference>
<organism evidence="2 3">
    <name type="scientific">Coccomyxa subellipsoidea (strain C-169)</name>
    <name type="common">Green microalga</name>
    <dbReference type="NCBI Taxonomy" id="574566"/>
    <lineage>
        <taxon>Eukaryota</taxon>
        <taxon>Viridiplantae</taxon>
        <taxon>Chlorophyta</taxon>
        <taxon>core chlorophytes</taxon>
        <taxon>Trebouxiophyceae</taxon>
        <taxon>Trebouxiophyceae incertae sedis</taxon>
        <taxon>Coccomyxaceae</taxon>
        <taxon>Coccomyxa</taxon>
        <taxon>Coccomyxa subellipsoidea</taxon>
    </lineage>
</organism>
<dbReference type="GO" id="GO:0070286">
    <property type="term" value="P:axonemal dynein complex assembly"/>
    <property type="evidence" value="ECO:0007669"/>
    <property type="project" value="InterPro"/>
</dbReference>